<proteinExistence type="predicted"/>
<dbReference type="Proteomes" id="UP001054857">
    <property type="component" value="Unassembled WGS sequence"/>
</dbReference>
<keyword evidence="2" id="KW-1185">Reference proteome</keyword>
<dbReference type="GO" id="GO:0046513">
    <property type="term" value="P:ceramide biosynthetic process"/>
    <property type="evidence" value="ECO:0007669"/>
    <property type="project" value="TreeGrafter"/>
</dbReference>
<dbReference type="CDD" id="cd09917">
    <property type="entry name" value="F-box_SF"/>
    <property type="match status" value="1"/>
</dbReference>
<dbReference type="GO" id="GO:0016020">
    <property type="term" value="C:membrane"/>
    <property type="evidence" value="ECO:0007669"/>
    <property type="project" value="TreeGrafter"/>
</dbReference>
<gene>
    <name evidence="1" type="ORF">Agub_g6158</name>
</gene>
<name>A0AAD3DMW7_9CHLO</name>
<evidence type="ECO:0000313" key="2">
    <source>
        <dbReference type="Proteomes" id="UP001054857"/>
    </source>
</evidence>
<comment type="caution">
    <text evidence="1">The sequence shown here is derived from an EMBL/GenBank/DDBJ whole genome shotgun (WGS) entry which is preliminary data.</text>
</comment>
<dbReference type="SUPFAM" id="SSF48403">
    <property type="entry name" value="Ankyrin repeat"/>
    <property type="match status" value="1"/>
</dbReference>
<dbReference type="GO" id="GO:0030149">
    <property type="term" value="P:sphingolipid catabolic process"/>
    <property type="evidence" value="ECO:0007669"/>
    <property type="project" value="TreeGrafter"/>
</dbReference>
<reference evidence="1 2" key="1">
    <citation type="journal article" date="2021" name="Sci. Rep.">
        <title>Genome sequencing of the multicellular alga Astrephomene provides insights into convergent evolution of germ-soma differentiation.</title>
        <authorList>
            <person name="Yamashita S."/>
            <person name="Yamamoto K."/>
            <person name="Matsuzaki R."/>
            <person name="Suzuki S."/>
            <person name="Yamaguchi H."/>
            <person name="Hirooka S."/>
            <person name="Minakuchi Y."/>
            <person name="Miyagishima S."/>
            <person name="Kawachi M."/>
            <person name="Toyoda A."/>
            <person name="Nozaki H."/>
        </authorList>
    </citation>
    <scope>NUCLEOTIDE SEQUENCE [LARGE SCALE GENOMIC DNA]</scope>
    <source>
        <strain evidence="1 2">NIES-4017</strain>
    </source>
</reference>
<dbReference type="GO" id="GO:0071944">
    <property type="term" value="C:cell periphery"/>
    <property type="evidence" value="ECO:0007669"/>
    <property type="project" value="TreeGrafter"/>
</dbReference>
<evidence type="ECO:0000313" key="1">
    <source>
        <dbReference type="EMBL" id="GFR44820.1"/>
    </source>
</evidence>
<dbReference type="PANTHER" id="PTHR12393">
    <property type="entry name" value="SPHINGOMYELIN PHOSPHODIESTERASE RELATED"/>
    <property type="match status" value="1"/>
</dbReference>
<dbReference type="Gene3D" id="1.25.40.20">
    <property type="entry name" value="Ankyrin repeat-containing domain"/>
    <property type="match status" value="2"/>
</dbReference>
<dbReference type="GO" id="GO:0004620">
    <property type="term" value="F:phospholipase activity"/>
    <property type="evidence" value="ECO:0007669"/>
    <property type="project" value="TreeGrafter"/>
</dbReference>
<dbReference type="EMBL" id="BMAR01000008">
    <property type="protein sequence ID" value="GFR44820.1"/>
    <property type="molecule type" value="Genomic_DNA"/>
</dbReference>
<dbReference type="AlphaFoldDB" id="A0AAD3DMW7"/>
<protein>
    <recommendedName>
        <fullName evidence="3">Ankyrin repeat domain-containing protein</fullName>
    </recommendedName>
</protein>
<dbReference type="InterPro" id="IPR036770">
    <property type="entry name" value="Ankyrin_rpt-contain_sf"/>
</dbReference>
<organism evidence="1 2">
    <name type="scientific">Astrephomene gubernaculifera</name>
    <dbReference type="NCBI Taxonomy" id="47775"/>
    <lineage>
        <taxon>Eukaryota</taxon>
        <taxon>Viridiplantae</taxon>
        <taxon>Chlorophyta</taxon>
        <taxon>core chlorophytes</taxon>
        <taxon>Chlorophyceae</taxon>
        <taxon>CS clade</taxon>
        <taxon>Chlamydomonadales</taxon>
        <taxon>Astrephomenaceae</taxon>
        <taxon>Astrephomene</taxon>
    </lineage>
</organism>
<sequence>MSSTWPQLPPEIVEHIARFLPVNDVSCNLRLVNKAAAAQFRGPRYATVRLSLTSPHDAFAHRWGAPGAMRCLTYNQRLKLVCLTARTGNLRNLSLALACAGLAPSAKFLEAAAAGGQLDAVLRLRELGCPLGNALKEAAEAGQRRMCEWLLANGCQWTISTVCAAARGGHPALMDWLWQLRAGHACEASNSIHRLIDACKGCDLPTMRRIFHSLTKEESDWFLGYIVFLYRHVMIGAGGSSTPDWQAKIEWLEALAAGLPKDHAACHGAAFHPDALPRLIWLRQRGHPFGETVALGAAAAGNVAALTYLLDEGGVQPDADLTHRATARGHLGVLQMLHARGALAPEGVDWRGMAGEGHLGVMAWLVEEVGLRLPASVPVHAARSGSLPLLSWLHERGVAWSCEAFNEAAGAGSEEAVEWLLAAGCPMSMDGKAYDKAAANGDYAMLRCLRRLGCPWGTASPHTTFSSCVLSGCPLQVLGWLAAEGCPVDWGAAVAAAEWRVRDSPGEASAGVLAWVQQGGRQQRFG</sequence>
<dbReference type="PANTHER" id="PTHR12393:SF6">
    <property type="entry name" value="SPHINGOMYELIN PHOSPHODIESTERASE 2"/>
    <property type="match status" value="1"/>
</dbReference>
<evidence type="ECO:0008006" key="3">
    <source>
        <dbReference type="Google" id="ProtNLM"/>
    </source>
</evidence>
<accession>A0AAD3DMW7</accession>
<dbReference type="GO" id="GO:0005783">
    <property type="term" value="C:endoplasmic reticulum"/>
    <property type="evidence" value="ECO:0007669"/>
    <property type="project" value="TreeGrafter"/>
</dbReference>